<dbReference type="PROSITE" id="PS50893">
    <property type="entry name" value="ABC_TRANSPORTER_2"/>
    <property type="match status" value="2"/>
</dbReference>
<evidence type="ECO:0000313" key="9">
    <source>
        <dbReference type="EMBL" id="MFA9949611.1"/>
    </source>
</evidence>
<dbReference type="InterPro" id="IPR003439">
    <property type="entry name" value="ABC_transporter-like_ATP-bd"/>
</dbReference>
<dbReference type="SMART" id="SM00382">
    <property type="entry name" value="AAA"/>
    <property type="match status" value="2"/>
</dbReference>
<evidence type="ECO:0000256" key="7">
    <source>
        <dbReference type="SAM" id="MobiDB-lite"/>
    </source>
</evidence>
<feature type="region of interest" description="Disordered" evidence="7">
    <location>
        <begin position="255"/>
        <end position="284"/>
    </location>
</feature>
<keyword evidence="2" id="KW-1003">Cell membrane</keyword>
<accession>A0ABV4UD93</accession>
<dbReference type="Proteomes" id="UP001574673">
    <property type="component" value="Unassembled WGS sequence"/>
</dbReference>
<keyword evidence="6 9" id="KW-0067">ATP-binding</keyword>
<evidence type="ECO:0000256" key="4">
    <source>
        <dbReference type="ARBA" id="ARBA00022737"/>
    </source>
</evidence>
<dbReference type="InterPro" id="IPR027417">
    <property type="entry name" value="P-loop_NTPase"/>
</dbReference>
<sequence length="518" mass="56323">MTGLLEVPNSAPLLSIRQASKSFGAVQALRDVSLTVRAGECLGLAGHNGAGKSTLMNVLCGTLTPDSGELSFGTQKINPHDWSVIEARRHGVRRVFQELSLCDNLTLAENLQIALPRRGRNWRRRAGEAILLKLDEIFPGHTFHPGRVVGELPIGQRQAIEIARAFTPSEAEGDSPVTLMILDEPTSSLDQRAAEQLLEYVRRFVASGGACIFITHKLNEIFAVANRVVVMRDGAIVDDRAASTSSRAALVAAMGQEEAHPVEGDSSHDNVRRENKSAAEIHGDTITPPAVVEVSSWHGGAGLVVHRGEVLGLAGLAGHGQTELLVALKRAADKPQSARGTIRIDGNAALVAGDRQADGIFPRWSIKRNMSISWLKLLGRIGFINPDAEHQHAERWREILELKTPRVEMDILSLSGGNQQKVLFARAFGSKAQIVLMDDPMRGVDIGTKHDVYRFIASEAAAGRSFLWYTTEFSELFQCDRVLVFNSGRIVGELAQHELSEAKVIAMSFNESLGEARG</sequence>
<keyword evidence="5" id="KW-0547">Nucleotide-binding</keyword>
<dbReference type="Gene3D" id="3.40.50.300">
    <property type="entry name" value="P-loop containing nucleotide triphosphate hydrolases"/>
    <property type="match status" value="2"/>
</dbReference>
<evidence type="ECO:0000256" key="5">
    <source>
        <dbReference type="ARBA" id="ARBA00022741"/>
    </source>
</evidence>
<dbReference type="InterPro" id="IPR050107">
    <property type="entry name" value="ABC_carbohydrate_import_ATPase"/>
</dbReference>
<keyword evidence="3" id="KW-0762">Sugar transport</keyword>
<dbReference type="CDD" id="cd03215">
    <property type="entry name" value="ABC_Carb_Monos_II"/>
    <property type="match status" value="1"/>
</dbReference>
<evidence type="ECO:0000313" key="10">
    <source>
        <dbReference type="Proteomes" id="UP001574673"/>
    </source>
</evidence>
<feature type="domain" description="ABC transporter" evidence="8">
    <location>
        <begin position="14"/>
        <end position="258"/>
    </location>
</feature>
<proteinExistence type="predicted"/>
<dbReference type="PROSITE" id="PS00211">
    <property type="entry name" value="ABC_TRANSPORTER_1"/>
    <property type="match status" value="1"/>
</dbReference>
<dbReference type="Pfam" id="PF00005">
    <property type="entry name" value="ABC_tran"/>
    <property type="match status" value="2"/>
</dbReference>
<keyword evidence="4" id="KW-0677">Repeat</keyword>
<dbReference type="InterPro" id="IPR017871">
    <property type="entry name" value="ABC_transporter-like_CS"/>
</dbReference>
<reference evidence="10" key="1">
    <citation type="submission" date="2024-06" db="EMBL/GenBank/DDBJ databases">
        <title>Radixoralia hellwigii gen. nov., sp nov., isolated from a root canal in the human oral cavity.</title>
        <authorList>
            <person name="Bartsch S."/>
            <person name="Wittmer A."/>
            <person name="Schulz A.-K."/>
            <person name="Neumann-Schaal M."/>
            <person name="Wolf J."/>
            <person name="Gronow S."/>
            <person name="Tennert C."/>
            <person name="Haecker G."/>
            <person name="Cieplik F."/>
            <person name="Al-Ahmad A."/>
        </authorList>
    </citation>
    <scope>NUCLEOTIDE SEQUENCE [LARGE SCALE GENOMIC DNA]</scope>
    <source>
        <strain evidence="10">Wk13</strain>
    </source>
</reference>
<gene>
    <name evidence="9" type="ORF">ABCS64_04585</name>
</gene>
<dbReference type="EMBL" id="JBEUWX010000002">
    <property type="protein sequence ID" value="MFA9949611.1"/>
    <property type="molecule type" value="Genomic_DNA"/>
</dbReference>
<evidence type="ECO:0000256" key="6">
    <source>
        <dbReference type="ARBA" id="ARBA00022840"/>
    </source>
</evidence>
<evidence type="ECO:0000256" key="2">
    <source>
        <dbReference type="ARBA" id="ARBA00022475"/>
    </source>
</evidence>
<feature type="compositionally biased region" description="Basic and acidic residues" evidence="7">
    <location>
        <begin position="257"/>
        <end position="283"/>
    </location>
</feature>
<keyword evidence="1" id="KW-0813">Transport</keyword>
<comment type="caution">
    <text evidence="9">The sequence shown here is derived from an EMBL/GenBank/DDBJ whole genome shotgun (WGS) entry which is preliminary data.</text>
</comment>
<organism evidence="9 10">
    <name type="scientific">Dentiradicibacter hellwigii</name>
    <dbReference type="NCBI Taxonomy" id="3149053"/>
    <lineage>
        <taxon>Bacteria</taxon>
        <taxon>Pseudomonadati</taxon>
        <taxon>Pseudomonadota</taxon>
        <taxon>Betaproteobacteria</taxon>
        <taxon>Rhodocyclales</taxon>
        <taxon>Rhodocyclaceae</taxon>
        <taxon>Dentiradicibacter</taxon>
    </lineage>
</organism>
<dbReference type="PANTHER" id="PTHR43790:SF9">
    <property type="entry name" value="GALACTOFURANOSE TRANSPORTER ATP-BINDING PROTEIN YTFR"/>
    <property type="match status" value="1"/>
</dbReference>
<dbReference type="RefSeq" id="WP_418890726.1">
    <property type="nucleotide sequence ID" value="NZ_JBEUWX010000002.1"/>
</dbReference>
<dbReference type="PANTHER" id="PTHR43790">
    <property type="entry name" value="CARBOHYDRATE TRANSPORT ATP-BINDING PROTEIN MG119-RELATED"/>
    <property type="match status" value="1"/>
</dbReference>
<feature type="domain" description="ABC transporter" evidence="8">
    <location>
        <begin position="281"/>
        <end position="512"/>
    </location>
</feature>
<keyword evidence="2" id="KW-0472">Membrane</keyword>
<evidence type="ECO:0000256" key="3">
    <source>
        <dbReference type="ARBA" id="ARBA00022597"/>
    </source>
</evidence>
<dbReference type="SUPFAM" id="SSF52540">
    <property type="entry name" value="P-loop containing nucleoside triphosphate hydrolases"/>
    <property type="match status" value="2"/>
</dbReference>
<evidence type="ECO:0000259" key="8">
    <source>
        <dbReference type="PROSITE" id="PS50893"/>
    </source>
</evidence>
<keyword evidence="10" id="KW-1185">Reference proteome</keyword>
<dbReference type="InterPro" id="IPR003593">
    <property type="entry name" value="AAA+_ATPase"/>
</dbReference>
<evidence type="ECO:0000256" key="1">
    <source>
        <dbReference type="ARBA" id="ARBA00022448"/>
    </source>
</evidence>
<name>A0ABV4UD93_9RHOO</name>
<dbReference type="CDD" id="cd03216">
    <property type="entry name" value="ABC_Carb_Monos_I"/>
    <property type="match status" value="1"/>
</dbReference>
<dbReference type="GO" id="GO:0005524">
    <property type="term" value="F:ATP binding"/>
    <property type="evidence" value="ECO:0007669"/>
    <property type="project" value="UniProtKB-KW"/>
</dbReference>
<protein>
    <submittedName>
        <fullName evidence="9">Sugar ABC transporter ATP-binding protein</fullName>
    </submittedName>
</protein>